<sequence length="338" mass="38592">DSCLSYVSPGTSPPGKPVLFECRSPEKETFTCRWEPGSDGGLPTTYHLYYQQEKLNGTHECPDYRSAGRNTCFFDKNHTRIWVEYCLMVVASNALGNATSDPLKIDVMEIVKPYPPENVTLLLKEREDSPYLHVMWEHPPNMDTKSGWVTIEYELRIKEESSNKWKEYTSGTQTHFSLYSVSPGVAYVIQVRCRLDHGRWSEWSNSTYLNIPNYLHKGRPFSILVSTLSTVPFLAAMCVLVINRKKVKQCLLPPVPGPKIRGVDVKLLKSGQSEDFVNALITNQNFPFMGAWKDQMEDYIIVTENDNGLLLDPFNSQKKKEEELDFSCSLLLRLGKTM</sequence>
<protein>
    <submittedName>
        <fullName evidence="1">Uncharacterized protein</fullName>
    </submittedName>
</protein>
<dbReference type="Proteomes" id="UP000831701">
    <property type="component" value="Chromosome 5"/>
</dbReference>
<feature type="non-terminal residue" evidence="1">
    <location>
        <position position="1"/>
    </location>
</feature>
<reference evidence="1" key="1">
    <citation type="submission" date="2022-04" db="EMBL/GenBank/DDBJ databases">
        <title>Jade perch genome.</title>
        <authorList>
            <person name="Chao B."/>
        </authorList>
    </citation>
    <scope>NUCLEOTIDE SEQUENCE</scope>
    <source>
        <strain evidence="1">CB-2022</strain>
    </source>
</reference>
<proteinExistence type="predicted"/>
<accession>A0ACB8X101</accession>
<name>A0ACB8X101_9TELE</name>
<evidence type="ECO:0000313" key="1">
    <source>
        <dbReference type="EMBL" id="KAI3372623.1"/>
    </source>
</evidence>
<comment type="caution">
    <text evidence="1">The sequence shown here is derived from an EMBL/GenBank/DDBJ whole genome shotgun (WGS) entry which is preliminary data.</text>
</comment>
<dbReference type="EMBL" id="CM041535">
    <property type="protein sequence ID" value="KAI3372623.1"/>
    <property type="molecule type" value="Genomic_DNA"/>
</dbReference>
<keyword evidence="2" id="KW-1185">Reference proteome</keyword>
<gene>
    <name evidence="1" type="ORF">L3Q82_023101</name>
</gene>
<organism evidence="1 2">
    <name type="scientific">Scortum barcoo</name>
    <name type="common">barcoo grunter</name>
    <dbReference type="NCBI Taxonomy" id="214431"/>
    <lineage>
        <taxon>Eukaryota</taxon>
        <taxon>Metazoa</taxon>
        <taxon>Chordata</taxon>
        <taxon>Craniata</taxon>
        <taxon>Vertebrata</taxon>
        <taxon>Euteleostomi</taxon>
        <taxon>Actinopterygii</taxon>
        <taxon>Neopterygii</taxon>
        <taxon>Teleostei</taxon>
        <taxon>Neoteleostei</taxon>
        <taxon>Acanthomorphata</taxon>
        <taxon>Eupercaria</taxon>
        <taxon>Centrarchiformes</taxon>
        <taxon>Terapontoidei</taxon>
        <taxon>Terapontidae</taxon>
        <taxon>Scortum</taxon>
    </lineage>
</organism>
<evidence type="ECO:0000313" key="2">
    <source>
        <dbReference type="Proteomes" id="UP000831701"/>
    </source>
</evidence>